<proteinExistence type="predicted"/>
<name>A0A9P6DWE2_9AGAM</name>
<feature type="region of interest" description="Disordered" evidence="1">
    <location>
        <begin position="1"/>
        <end position="51"/>
    </location>
</feature>
<feature type="compositionally biased region" description="Low complexity" evidence="1">
    <location>
        <begin position="14"/>
        <end position="51"/>
    </location>
</feature>
<gene>
    <name evidence="2" type="ORF">BS47DRAFT_1390928</name>
</gene>
<dbReference type="Proteomes" id="UP000886523">
    <property type="component" value="Unassembled WGS sequence"/>
</dbReference>
<evidence type="ECO:0000313" key="3">
    <source>
        <dbReference type="Proteomes" id="UP000886523"/>
    </source>
</evidence>
<comment type="caution">
    <text evidence="2">The sequence shown here is derived from an EMBL/GenBank/DDBJ whole genome shotgun (WGS) entry which is preliminary data.</text>
</comment>
<reference evidence="2" key="1">
    <citation type="journal article" date="2020" name="Nat. Commun.">
        <title>Large-scale genome sequencing of mycorrhizal fungi provides insights into the early evolution of symbiotic traits.</title>
        <authorList>
            <person name="Miyauchi S."/>
            <person name="Kiss E."/>
            <person name="Kuo A."/>
            <person name="Drula E."/>
            <person name="Kohler A."/>
            <person name="Sanchez-Garcia M."/>
            <person name="Morin E."/>
            <person name="Andreopoulos B."/>
            <person name="Barry K.W."/>
            <person name="Bonito G."/>
            <person name="Buee M."/>
            <person name="Carver A."/>
            <person name="Chen C."/>
            <person name="Cichocki N."/>
            <person name="Clum A."/>
            <person name="Culley D."/>
            <person name="Crous P.W."/>
            <person name="Fauchery L."/>
            <person name="Girlanda M."/>
            <person name="Hayes R.D."/>
            <person name="Keri Z."/>
            <person name="LaButti K."/>
            <person name="Lipzen A."/>
            <person name="Lombard V."/>
            <person name="Magnuson J."/>
            <person name="Maillard F."/>
            <person name="Murat C."/>
            <person name="Nolan M."/>
            <person name="Ohm R.A."/>
            <person name="Pangilinan J."/>
            <person name="Pereira M.F."/>
            <person name="Perotto S."/>
            <person name="Peter M."/>
            <person name="Pfister S."/>
            <person name="Riley R."/>
            <person name="Sitrit Y."/>
            <person name="Stielow J.B."/>
            <person name="Szollosi G."/>
            <person name="Zifcakova L."/>
            <person name="Stursova M."/>
            <person name="Spatafora J.W."/>
            <person name="Tedersoo L."/>
            <person name="Vaario L.M."/>
            <person name="Yamada A."/>
            <person name="Yan M."/>
            <person name="Wang P."/>
            <person name="Xu J."/>
            <person name="Bruns T."/>
            <person name="Baldrian P."/>
            <person name="Vilgalys R."/>
            <person name="Dunand C."/>
            <person name="Henrissat B."/>
            <person name="Grigoriev I.V."/>
            <person name="Hibbett D."/>
            <person name="Nagy L.G."/>
            <person name="Martin F.M."/>
        </authorList>
    </citation>
    <scope>NUCLEOTIDE SEQUENCE</scope>
    <source>
        <strain evidence="2">UP504</strain>
    </source>
</reference>
<dbReference type="EMBL" id="MU128941">
    <property type="protein sequence ID" value="KAF9516292.1"/>
    <property type="molecule type" value="Genomic_DNA"/>
</dbReference>
<organism evidence="2 3">
    <name type="scientific">Hydnum rufescens UP504</name>
    <dbReference type="NCBI Taxonomy" id="1448309"/>
    <lineage>
        <taxon>Eukaryota</taxon>
        <taxon>Fungi</taxon>
        <taxon>Dikarya</taxon>
        <taxon>Basidiomycota</taxon>
        <taxon>Agaricomycotina</taxon>
        <taxon>Agaricomycetes</taxon>
        <taxon>Cantharellales</taxon>
        <taxon>Hydnaceae</taxon>
        <taxon>Hydnum</taxon>
    </lineage>
</organism>
<keyword evidence="3" id="KW-1185">Reference proteome</keyword>
<dbReference type="AlphaFoldDB" id="A0A9P6DWE2"/>
<sequence length="188" mass="20171">MKGSSSNPKPPSPKAKCPLSKANVLSSKGTPASSSAKTASNAPASSSPAVPSKALDPLWAVAKAPTFASTSRQTPVSVDIHSCISMNPPLKVSTSSVQHILPSSSPNLPNPLDITSAKKDYALTSADVLALLDQGWKLSHQLPLNVPEWDQKDDVEDKNIQYQKMQISIDPSLWNDHVTYYKINYSYA</sequence>
<accession>A0A9P6DWE2</accession>
<protein>
    <submittedName>
        <fullName evidence="2">Uncharacterized protein</fullName>
    </submittedName>
</protein>
<evidence type="ECO:0000313" key="2">
    <source>
        <dbReference type="EMBL" id="KAF9516292.1"/>
    </source>
</evidence>
<evidence type="ECO:0000256" key="1">
    <source>
        <dbReference type="SAM" id="MobiDB-lite"/>
    </source>
</evidence>